<evidence type="ECO:0000313" key="4">
    <source>
        <dbReference type="Proteomes" id="UP001595755"/>
    </source>
</evidence>
<organism evidence="3 4">
    <name type="scientific">Cohnella boryungensis</name>
    <dbReference type="NCBI Taxonomy" id="768479"/>
    <lineage>
        <taxon>Bacteria</taxon>
        <taxon>Bacillati</taxon>
        <taxon>Bacillota</taxon>
        <taxon>Bacilli</taxon>
        <taxon>Bacillales</taxon>
        <taxon>Paenibacillaceae</taxon>
        <taxon>Cohnella</taxon>
    </lineage>
</organism>
<dbReference type="InterPro" id="IPR052369">
    <property type="entry name" value="UG_Glycosaminoglycan_Hydrolase"/>
</dbReference>
<dbReference type="PANTHER" id="PTHR36845:SF1">
    <property type="entry name" value="HYDROLASE, PUTATIVE (AFU_ORTHOLOGUE AFUA_7G05090)-RELATED"/>
    <property type="match status" value="1"/>
</dbReference>
<reference evidence="4" key="1">
    <citation type="journal article" date="2019" name="Int. J. Syst. Evol. Microbiol.">
        <title>The Global Catalogue of Microorganisms (GCM) 10K type strain sequencing project: providing services to taxonomists for standard genome sequencing and annotation.</title>
        <authorList>
            <consortium name="The Broad Institute Genomics Platform"/>
            <consortium name="The Broad Institute Genome Sequencing Center for Infectious Disease"/>
            <person name="Wu L."/>
            <person name="Ma J."/>
        </authorList>
    </citation>
    <scope>NUCLEOTIDE SEQUENCE [LARGE SCALE GENOMIC DNA]</scope>
    <source>
        <strain evidence="4">CGMCC 4.1641</strain>
    </source>
</reference>
<keyword evidence="4" id="KW-1185">Reference proteome</keyword>
<evidence type="ECO:0008006" key="5">
    <source>
        <dbReference type="Google" id="ProtNLM"/>
    </source>
</evidence>
<comment type="similarity">
    <text evidence="2">Belongs to the glycosyl hydrolase 88 family.</text>
</comment>
<dbReference type="PANTHER" id="PTHR36845">
    <property type="entry name" value="HYDROLASE, PUTATIVE (AFU_ORTHOLOGUE AFUA_7G05090)-RELATED"/>
    <property type="match status" value="1"/>
</dbReference>
<dbReference type="InterPro" id="IPR012341">
    <property type="entry name" value="6hp_glycosidase-like_sf"/>
</dbReference>
<accession>A0ABV8SDW5</accession>
<proteinExistence type="inferred from homology"/>
<dbReference type="Proteomes" id="UP001595755">
    <property type="component" value="Unassembled WGS sequence"/>
</dbReference>
<dbReference type="EMBL" id="JBHSED010000035">
    <property type="protein sequence ID" value="MFC4305108.1"/>
    <property type="molecule type" value="Genomic_DNA"/>
</dbReference>
<name>A0ABV8SDW5_9BACL</name>
<evidence type="ECO:0000313" key="3">
    <source>
        <dbReference type="EMBL" id="MFC4305108.1"/>
    </source>
</evidence>
<evidence type="ECO:0000256" key="1">
    <source>
        <dbReference type="ARBA" id="ARBA00022801"/>
    </source>
</evidence>
<comment type="caution">
    <text evidence="3">The sequence shown here is derived from an EMBL/GenBank/DDBJ whole genome shotgun (WGS) entry which is preliminary data.</text>
</comment>
<sequence length="169" mass="19320">MKLLWATRLRGRGFAEEGSSWTRGQTWALYGFMMSYLHTGKEEYLQTAKRVAHYFMANIPDDGVIPIDFRQPAEPKLEDDTAAAIAACGLIEIAKAAGKHEKDLYLQAALKLLKTLDRFRSDWTKDCDCILKNGSAAYLTNKHHHSIIYGDYYFMEAAFKLKGNDLYLW</sequence>
<evidence type="ECO:0000256" key="2">
    <source>
        <dbReference type="ARBA" id="ARBA00038358"/>
    </source>
</evidence>
<dbReference type="InterPro" id="IPR008928">
    <property type="entry name" value="6-hairpin_glycosidase_sf"/>
</dbReference>
<dbReference type="Gene3D" id="1.50.10.10">
    <property type="match status" value="1"/>
</dbReference>
<dbReference type="SUPFAM" id="SSF48208">
    <property type="entry name" value="Six-hairpin glycosidases"/>
    <property type="match status" value="1"/>
</dbReference>
<gene>
    <name evidence="3" type="ORF">ACFO1S_16870</name>
</gene>
<protein>
    <recommendedName>
        <fullName evidence="5">Glycosyl hydrolase family 88</fullName>
    </recommendedName>
</protein>
<keyword evidence="1" id="KW-0378">Hydrolase</keyword>